<feature type="transmembrane region" description="Helical" evidence="1">
    <location>
        <begin position="183"/>
        <end position="207"/>
    </location>
</feature>
<keyword evidence="1" id="KW-0812">Transmembrane</keyword>
<reference evidence="2" key="1">
    <citation type="submission" date="2013-07" db="EMBL/GenBank/DDBJ databases">
        <title>The Genome Sequence of Cryptococcus dejecticola CBS10117.</title>
        <authorList>
            <consortium name="The Broad Institute Genome Sequencing Platform"/>
            <person name="Cuomo C."/>
            <person name="Litvintseva A."/>
            <person name="Chen Y."/>
            <person name="Heitman J."/>
            <person name="Sun S."/>
            <person name="Springer D."/>
            <person name="Dromer F."/>
            <person name="Young S.K."/>
            <person name="Zeng Q."/>
            <person name="Gargeya S."/>
            <person name="Fitzgerald M."/>
            <person name="Abouelleil A."/>
            <person name="Alvarado L."/>
            <person name="Berlin A.M."/>
            <person name="Chapman S.B."/>
            <person name="Dewar J."/>
            <person name="Goldberg J."/>
            <person name="Griggs A."/>
            <person name="Gujja S."/>
            <person name="Hansen M."/>
            <person name="Howarth C."/>
            <person name="Imamovic A."/>
            <person name="Larimer J."/>
            <person name="McCowan C."/>
            <person name="Murphy C."/>
            <person name="Pearson M."/>
            <person name="Priest M."/>
            <person name="Roberts A."/>
            <person name="Saif S."/>
            <person name="Shea T."/>
            <person name="Sykes S."/>
            <person name="Wortman J."/>
            <person name="Nusbaum C."/>
            <person name="Birren B."/>
        </authorList>
    </citation>
    <scope>NUCLEOTIDE SEQUENCE [LARGE SCALE GENOMIC DNA]</scope>
    <source>
        <strain evidence="2">CBS 10117</strain>
    </source>
</reference>
<dbReference type="EMBL" id="KI894027">
    <property type="protein sequence ID" value="OBR88594.1"/>
    <property type="molecule type" value="Genomic_DNA"/>
</dbReference>
<sequence>MSNLGNTTSARSSLAGRTAWGGVDAEHPFEILSNPHEEPPIFILILTLILFGFFIVFNIPKMVIRLISNNNGGELFNGIKLSSKSPSPSPSVITGGIALAQTPITPKSRSRASTFVEGTGVVSPVYPSPIYQTPTTATPLRSFNTYPSPSSERLIRKVNPPRQFPSLTSILPGGSWLDATVPVVGYTIGQVFLCSLWAGLIALGLFYNNESVYN</sequence>
<evidence type="ECO:0000313" key="2">
    <source>
        <dbReference type="EMBL" id="OBR88594.1"/>
    </source>
</evidence>
<dbReference type="STRING" id="1296121.A0A1A6AEW8"/>
<keyword evidence="1" id="KW-1133">Transmembrane helix</keyword>
<feature type="transmembrane region" description="Helical" evidence="1">
    <location>
        <begin position="41"/>
        <end position="59"/>
    </location>
</feature>
<evidence type="ECO:0000256" key="1">
    <source>
        <dbReference type="SAM" id="Phobius"/>
    </source>
</evidence>
<dbReference type="AlphaFoldDB" id="A0A1A6AEW8"/>
<accession>A0A1A6AEW8</accession>
<dbReference type="VEuPathDB" id="FungiDB:I303_00411"/>
<organism evidence="2">
    <name type="scientific">Kwoniella dejecticola CBS 10117</name>
    <dbReference type="NCBI Taxonomy" id="1296121"/>
    <lineage>
        <taxon>Eukaryota</taxon>
        <taxon>Fungi</taxon>
        <taxon>Dikarya</taxon>
        <taxon>Basidiomycota</taxon>
        <taxon>Agaricomycotina</taxon>
        <taxon>Tremellomycetes</taxon>
        <taxon>Tremellales</taxon>
        <taxon>Cryptococcaceae</taxon>
        <taxon>Kwoniella</taxon>
    </lineage>
</organism>
<protein>
    <submittedName>
        <fullName evidence="2">Uncharacterized protein</fullName>
    </submittedName>
</protein>
<name>A0A1A6AEW8_9TREE</name>
<proteinExistence type="predicted"/>
<keyword evidence="1" id="KW-0472">Membrane</keyword>
<gene>
    <name evidence="2" type="ORF">I303_00411</name>
</gene>
<dbReference type="OrthoDB" id="10406118at2759"/>